<comment type="caution">
    <text evidence="2">The sequence shown here is derived from an EMBL/GenBank/DDBJ whole genome shotgun (WGS) entry which is preliminary data.</text>
</comment>
<dbReference type="SUPFAM" id="SSF160904">
    <property type="entry name" value="Jann2411-like"/>
    <property type="match status" value="1"/>
</dbReference>
<dbReference type="InterPro" id="IPR023286">
    <property type="entry name" value="ABATE_dom_sf"/>
</dbReference>
<reference evidence="2 3" key="1">
    <citation type="submission" date="2023-12" db="EMBL/GenBank/DDBJ databases">
        <title>Sinomonas terricola sp. nov, isolated from litchi orchard soil in Guangdong, PR China.</title>
        <authorList>
            <person name="Jiaxin W."/>
            <person name="Yang Z."/>
            <person name="Honghui Z."/>
        </authorList>
    </citation>
    <scope>NUCLEOTIDE SEQUENCE [LARGE SCALE GENOMIC DNA]</scope>
    <source>
        <strain evidence="2 3">JGH33</strain>
    </source>
</reference>
<dbReference type="Gene3D" id="1.10.3300.10">
    <property type="entry name" value="Jann2411-like domain"/>
    <property type="match status" value="1"/>
</dbReference>
<dbReference type="PANTHER" id="PTHR35525">
    <property type="entry name" value="BLL6575 PROTEIN"/>
    <property type="match status" value="1"/>
</dbReference>
<feature type="domain" description="Zinc finger CGNR" evidence="1">
    <location>
        <begin position="176"/>
        <end position="216"/>
    </location>
</feature>
<dbReference type="RefSeq" id="WP_323278797.1">
    <property type="nucleotide sequence ID" value="NZ_JAYGGQ010000006.1"/>
</dbReference>
<evidence type="ECO:0000313" key="2">
    <source>
        <dbReference type="EMBL" id="MEA5454941.1"/>
    </source>
</evidence>
<dbReference type="InterPro" id="IPR010852">
    <property type="entry name" value="ABATE"/>
</dbReference>
<gene>
    <name evidence="2" type="ORF">SPF06_09435</name>
</gene>
<keyword evidence="3" id="KW-1185">Reference proteome</keyword>
<name>A0ABU5T742_9MICC</name>
<accession>A0ABU5T742</accession>
<sequence>MERDTETSEACPIDALFDLASSSPRILGFEGLHRAHQIDQIAIRAGLRLPRELSLEELYAPDAGGDRARDEGPADPCFCPLPMSSDLAPVSHLREILCEALFDDFGRPLDVDRDQGHRLNRARDGLTQAALDYGLSPALTALGLVVQTTREDVTGRVASKLIPAAMGLLADGLMTRVRRCAEPWCRAPFFDHSRNARAQFCSQLCAARVRKRRERAAA</sequence>
<dbReference type="Pfam" id="PF11706">
    <property type="entry name" value="zf-CGNR"/>
    <property type="match status" value="1"/>
</dbReference>
<evidence type="ECO:0000313" key="3">
    <source>
        <dbReference type="Proteomes" id="UP001304769"/>
    </source>
</evidence>
<protein>
    <submittedName>
        <fullName evidence="2">CGNR zinc finger domain-containing protein</fullName>
    </submittedName>
</protein>
<evidence type="ECO:0000259" key="1">
    <source>
        <dbReference type="Pfam" id="PF11706"/>
    </source>
</evidence>
<dbReference type="Proteomes" id="UP001304769">
    <property type="component" value="Unassembled WGS sequence"/>
</dbReference>
<dbReference type="PANTHER" id="PTHR35525:SF3">
    <property type="entry name" value="BLL6575 PROTEIN"/>
    <property type="match status" value="1"/>
</dbReference>
<proteinExistence type="predicted"/>
<dbReference type="EMBL" id="JAYGGQ010000006">
    <property type="protein sequence ID" value="MEA5454941.1"/>
    <property type="molecule type" value="Genomic_DNA"/>
</dbReference>
<dbReference type="InterPro" id="IPR021005">
    <property type="entry name" value="Znf_CGNR"/>
</dbReference>
<organism evidence="2 3">
    <name type="scientific">Sinomonas terricola</name>
    <dbReference type="NCBI Taxonomy" id="3110330"/>
    <lineage>
        <taxon>Bacteria</taxon>
        <taxon>Bacillati</taxon>
        <taxon>Actinomycetota</taxon>
        <taxon>Actinomycetes</taxon>
        <taxon>Micrococcales</taxon>
        <taxon>Micrococcaceae</taxon>
        <taxon>Sinomonas</taxon>
    </lineage>
</organism>